<dbReference type="RefSeq" id="WP_202854849.1">
    <property type="nucleotide sequence ID" value="NZ_JAEUGD010000004.1"/>
</dbReference>
<dbReference type="AlphaFoldDB" id="A0A937FYL2"/>
<evidence type="ECO:0000313" key="3">
    <source>
        <dbReference type="Proteomes" id="UP000614216"/>
    </source>
</evidence>
<evidence type="ECO:0008006" key="4">
    <source>
        <dbReference type="Google" id="ProtNLM"/>
    </source>
</evidence>
<organism evidence="2 3">
    <name type="scientific">Fulvivirga marina</name>
    <dbReference type="NCBI Taxonomy" id="2494733"/>
    <lineage>
        <taxon>Bacteria</taxon>
        <taxon>Pseudomonadati</taxon>
        <taxon>Bacteroidota</taxon>
        <taxon>Cytophagia</taxon>
        <taxon>Cytophagales</taxon>
        <taxon>Fulvivirgaceae</taxon>
        <taxon>Fulvivirga</taxon>
    </lineage>
</organism>
<keyword evidence="1" id="KW-0732">Signal</keyword>
<evidence type="ECO:0000256" key="1">
    <source>
        <dbReference type="SAM" id="SignalP"/>
    </source>
</evidence>
<proteinExistence type="predicted"/>
<feature type="signal peptide" evidence="1">
    <location>
        <begin position="1"/>
        <end position="20"/>
    </location>
</feature>
<dbReference type="Proteomes" id="UP000614216">
    <property type="component" value="Unassembled WGS sequence"/>
</dbReference>
<feature type="chain" id="PRO_5037557827" description="Bacterial surface antigen (D15) domain-containing protein" evidence="1">
    <location>
        <begin position="21"/>
        <end position="343"/>
    </location>
</feature>
<sequence>MKKSLIFSIISLLTAVTTHAQKRSDKQPVTYEELYDEPYAINSLFVQFQPIYGELWKANVNAGFGLEATYFHRDKMQFRAHTRKTYSRKFDLTRDIAHKNSEVTNEIAILNYYEFGGTYHIKDFDESSKTKMYLYKKSYKGDKWASRVPLSAEIPCKVRKIYGARLGGMFFDSGIDVNRLLDAQDKTMDVFQDELGNPIPIGQDANGEPEDLKVFTSMDVAGLYLGGSMSWIRNVAVDFDNKYQEGVDDLILTAFFDIIIAPSVGLDDIRVDGRTFSSDVLDTNIFGFRAGIDGKFNRTLSWSYGGEVGIRPGVKGQGFYALVKISFPVYSTNLDYSVEAFGK</sequence>
<dbReference type="EMBL" id="JAEUGD010000004">
    <property type="protein sequence ID" value="MBL6445316.1"/>
    <property type="molecule type" value="Genomic_DNA"/>
</dbReference>
<gene>
    <name evidence="2" type="ORF">JMN32_03285</name>
</gene>
<keyword evidence="3" id="KW-1185">Reference proteome</keyword>
<evidence type="ECO:0000313" key="2">
    <source>
        <dbReference type="EMBL" id="MBL6445316.1"/>
    </source>
</evidence>
<protein>
    <recommendedName>
        <fullName evidence="4">Bacterial surface antigen (D15) domain-containing protein</fullName>
    </recommendedName>
</protein>
<name>A0A937FYL2_9BACT</name>
<comment type="caution">
    <text evidence="2">The sequence shown here is derived from an EMBL/GenBank/DDBJ whole genome shotgun (WGS) entry which is preliminary data.</text>
</comment>
<accession>A0A937FYL2</accession>
<reference evidence="2" key="1">
    <citation type="submission" date="2021-01" db="EMBL/GenBank/DDBJ databases">
        <title>Fulvivirga kasyanovii gen. nov., sp nov., a novel member of the phylum Bacteroidetes isolated from seawater in a mussel farm.</title>
        <authorList>
            <person name="Zhao L.-H."/>
            <person name="Wang Z.-J."/>
        </authorList>
    </citation>
    <scope>NUCLEOTIDE SEQUENCE</scope>
    <source>
        <strain evidence="2">29W222</strain>
    </source>
</reference>